<evidence type="ECO:0000256" key="7">
    <source>
        <dbReference type="RuleBase" id="RU361228"/>
    </source>
</evidence>
<name>A0AAV1EV13_XYRNO</name>
<feature type="transmembrane region" description="Helical" evidence="8">
    <location>
        <begin position="296"/>
        <end position="314"/>
    </location>
</feature>
<feature type="transmembrane region" description="Helical" evidence="8">
    <location>
        <begin position="320"/>
        <end position="342"/>
    </location>
</feature>
<gene>
    <name evidence="9" type="ORF">XNOV1_A032909</name>
</gene>
<feature type="transmembrane region" description="Helical" evidence="8">
    <location>
        <begin position="20"/>
        <end position="40"/>
    </location>
</feature>
<sequence length="345" mass="40204">METKTGPVFGLKSRSNWVTLFVLLVVTLLLYHDPLVLLWWPQKPAEKTKASILPLDMATQSIDDMFDGCRSKAASIIDLFGVYEWHFNRKFSFAWSIAEKSAKKPAHKQLKDDHAIALYIFTKVKNIRREFNNVVKTGKHKYSTREFKFHYLYFYLTHAIQALHQNNTLCRTTYLRTQTHFNVLDSHMRFGAFTWVATSKQAFSFNGNLSCFEIHTCFGARITYYSATKQKGQVLIPPYEVFQITNILRDDPWCTVVYKLQSTKTPMTDLNCKLRKEELDEYFGGVLANWRWSSRVWMMLACVILLIVISLILLKYRQKSFVVLVLGGLLVWVIILVVLRVLMKD</sequence>
<dbReference type="PANTHER" id="PTHR10339">
    <property type="entry name" value="ADP-RIBOSYLTRANSFERASE"/>
    <property type="match status" value="1"/>
</dbReference>
<evidence type="ECO:0000256" key="6">
    <source>
        <dbReference type="ARBA" id="ARBA00047597"/>
    </source>
</evidence>
<dbReference type="AlphaFoldDB" id="A0AAV1EV13"/>
<dbReference type="SUPFAM" id="SSF56399">
    <property type="entry name" value="ADP-ribosylation"/>
    <property type="match status" value="1"/>
</dbReference>
<dbReference type="EC" id="2.4.2.31" evidence="7"/>
<reference evidence="9" key="1">
    <citation type="submission" date="2023-08" db="EMBL/GenBank/DDBJ databases">
        <authorList>
            <person name="Alioto T."/>
            <person name="Alioto T."/>
            <person name="Gomez Garrido J."/>
        </authorList>
    </citation>
    <scope>NUCLEOTIDE SEQUENCE</scope>
</reference>
<keyword evidence="7" id="KW-0520">NAD</keyword>
<proteinExistence type="inferred from homology"/>
<dbReference type="EMBL" id="OY660866">
    <property type="protein sequence ID" value="CAJ1052707.1"/>
    <property type="molecule type" value="Genomic_DNA"/>
</dbReference>
<organism evidence="9 10">
    <name type="scientific">Xyrichtys novacula</name>
    <name type="common">Pearly razorfish</name>
    <name type="synonym">Hemipteronotus novacula</name>
    <dbReference type="NCBI Taxonomy" id="13765"/>
    <lineage>
        <taxon>Eukaryota</taxon>
        <taxon>Metazoa</taxon>
        <taxon>Chordata</taxon>
        <taxon>Craniata</taxon>
        <taxon>Vertebrata</taxon>
        <taxon>Euteleostomi</taxon>
        <taxon>Actinopterygii</taxon>
        <taxon>Neopterygii</taxon>
        <taxon>Teleostei</taxon>
        <taxon>Neoteleostei</taxon>
        <taxon>Acanthomorphata</taxon>
        <taxon>Eupercaria</taxon>
        <taxon>Labriformes</taxon>
        <taxon>Labridae</taxon>
        <taxon>Xyrichtys</taxon>
    </lineage>
</organism>
<evidence type="ECO:0000256" key="2">
    <source>
        <dbReference type="ARBA" id="ARBA00022676"/>
    </source>
</evidence>
<evidence type="ECO:0000256" key="8">
    <source>
        <dbReference type="SAM" id="Phobius"/>
    </source>
</evidence>
<comment type="catalytic activity">
    <reaction evidence="6 7">
        <text>L-arginyl-[protein] + NAD(+) = N(omega)-(ADP-D-ribosyl)-L-arginyl-[protein] + nicotinamide + H(+)</text>
        <dbReference type="Rhea" id="RHEA:19149"/>
        <dbReference type="Rhea" id="RHEA-COMP:10532"/>
        <dbReference type="Rhea" id="RHEA-COMP:15087"/>
        <dbReference type="ChEBI" id="CHEBI:15378"/>
        <dbReference type="ChEBI" id="CHEBI:17154"/>
        <dbReference type="ChEBI" id="CHEBI:29965"/>
        <dbReference type="ChEBI" id="CHEBI:57540"/>
        <dbReference type="ChEBI" id="CHEBI:142554"/>
        <dbReference type="EC" id="2.4.2.31"/>
    </reaction>
</comment>
<dbReference type="InterPro" id="IPR000768">
    <property type="entry name" value="ART"/>
</dbReference>
<keyword evidence="4" id="KW-0548">Nucleotidyltransferase</keyword>
<keyword evidence="2 7" id="KW-0328">Glycosyltransferase</keyword>
<keyword evidence="8" id="KW-0472">Membrane</keyword>
<dbReference type="InterPro" id="IPR050999">
    <property type="entry name" value="ADP-ribosyltransferase_ARG"/>
</dbReference>
<evidence type="ECO:0000313" key="9">
    <source>
        <dbReference type="EMBL" id="CAJ1052707.1"/>
    </source>
</evidence>
<comment type="similarity">
    <text evidence="1 7">Belongs to the Arg-specific ADP-ribosyltransferase family.</text>
</comment>
<keyword evidence="10" id="KW-1185">Reference proteome</keyword>
<evidence type="ECO:0000313" key="10">
    <source>
        <dbReference type="Proteomes" id="UP001178508"/>
    </source>
</evidence>
<dbReference type="GO" id="GO:0003950">
    <property type="term" value="F:NAD+ poly-ADP-ribosyltransferase activity"/>
    <property type="evidence" value="ECO:0007669"/>
    <property type="project" value="TreeGrafter"/>
</dbReference>
<evidence type="ECO:0000256" key="1">
    <source>
        <dbReference type="ARBA" id="ARBA00009558"/>
    </source>
</evidence>
<evidence type="ECO:0000256" key="3">
    <source>
        <dbReference type="ARBA" id="ARBA00022679"/>
    </source>
</evidence>
<dbReference type="GO" id="GO:0106274">
    <property type="term" value="F:NAD+-protein-arginine ADP-ribosyltransferase activity"/>
    <property type="evidence" value="ECO:0007669"/>
    <property type="project" value="UniProtKB-EC"/>
</dbReference>
<accession>A0AAV1EV13</accession>
<evidence type="ECO:0000256" key="4">
    <source>
        <dbReference type="ARBA" id="ARBA00022695"/>
    </source>
</evidence>
<keyword evidence="3 7" id="KW-0808">Transferase</keyword>
<dbReference type="GO" id="GO:0016779">
    <property type="term" value="F:nucleotidyltransferase activity"/>
    <property type="evidence" value="ECO:0007669"/>
    <property type="project" value="UniProtKB-KW"/>
</dbReference>
<dbReference type="PROSITE" id="PS51996">
    <property type="entry name" value="TR_MART"/>
    <property type="match status" value="1"/>
</dbReference>
<protein>
    <recommendedName>
        <fullName evidence="7">NAD(P)(+)--arginine ADP-ribosyltransferase</fullName>
        <ecNumber evidence="7">2.4.2.31</ecNumber>
    </recommendedName>
    <alternativeName>
        <fullName evidence="7">Mono(ADP-ribosyl)transferase</fullName>
    </alternativeName>
</protein>
<keyword evidence="5 7" id="KW-0521">NADP</keyword>
<evidence type="ECO:0000256" key="5">
    <source>
        <dbReference type="ARBA" id="ARBA00022857"/>
    </source>
</evidence>
<dbReference type="Pfam" id="PF01129">
    <property type="entry name" value="ART"/>
    <property type="match status" value="1"/>
</dbReference>
<keyword evidence="8" id="KW-0812">Transmembrane</keyword>
<dbReference type="Gene3D" id="3.90.176.10">
    <property type="entry name" value="Toxin ADP-ribosyltransferase, Chain A, domain 1"/>
    <property type="match status" value="1"/>
</dbReference>
<dbReference type="Proteomes" id="UP001178508">
    <property type="component" value="Chromosome 3"/>
</dbReference>
<dbReference type="PANTHER" id="PTHR10339:SF27">
    <property type="entry name" value="NAD(P)(+)--ARGININE ADP-RIBOSYLTRANSFERASE"/>
    <property type="match status" value="1"/>
</dbReference>
<dbReference type="PRINTS" id="PR00970">
    <property type="entry name" value="RIBTRNSFRASE"/>
</dbReference>
<keyword evidence="8" id="KW-1133">Transmembrane helix</keyword>